<reference evidence="19 20" key="1">
    <citation type="journal article" date="2016" name="G3 (Bethesda)">
        <title>First Draft Assembly and Annotation of the Genome of a California Endemic Oak Quercus lobata Nee (Fagaceae).</title>
        <authorList>
            <person name="Sork V.L."/>
            <person name="Fitz-Gibbon S.T."/>
            <person name="Puiu D."/>
            <person name="Crepeau M."/>
            <person name="Gugger P.F."/>
            <person name="Sherman R."/>
            <person name="Stevens K."/>
            <person name="Langley C.H."/>
            <person name="Pellegrini M."/>
            <person name="Salzberg S.L."/>
        </authorList>
    </citation>
    <scope>NUCLEOTIDE SEQUENCE [LARGE SCALE GENOMIC DNA]</scope>
    <source>
        <strain evidence="19 20">cv. SW786</strain>
    </source>
</reference>
<dbReference type="Gramene" id="QL12p001672:mrna">
    <property type="protein sequence ID" value="QL12p001672:mrna"/>
    <property type="gene ID" value="QL12p001672"/>
</dbReference>
<keyword evidence="14" id="KW-0012">Acyltransferase</keyword>
<evidence type="ECO:0000256" key="8">
    <source>
        <dbReference type="ARBA" id="ARBA00022640"/>
    </source>
</evidence>
<comment type="pathway">
    <text evidence="3">Lipid metabolism.</text>
</comment>
<dbReference type="Pfam" id="PF01553">
    <property type="entry name" value="Acyltransferase"/>
    <property type="match status" value="1"/>
</dbReference>
<dbReference type="FunCoup" id="A0A7N2N3N0">
    <property type="interactions" value="1151"/>
</dbReference>
<keyword evidence="13" id="KW-1208">Phospholipid metabolism</keyword>
<dbReference type="InterPro" id="IPR038114">
    <property type="entry name" value="GPAT_N_sf"/>
</dbReference>
<dbReference type="InParanoid" id="A0A7N2N3N0"/>
<evidence type="ECO:0000259" key="17">
    <source>
        <dbReference type="Pfam" id="PF01553"/>
    </source>
</evidence>
<dbReference type="UniPathway" id="UPA00557">
    <property type="reaction ID" value="UER00612"/>
</dbReference>
<evidence type="ECO:0000256" key="3">
    <source>
        <dbReference type="ARBA" id="ARBA00005189"/>
    </source>
</evidence>
<evidence type="ECO:0000256" key="13">
    <source>
        <dbReference type="ARBA" id="ARBA00023264"/>
    </source>
</evidence>
<evidence type="ECO:0000256" key="4">
    <source>
        <dbReference type="ARBA" id="ARBA00007937"/>
    </source>
</evidence>
<evidence type="ECO:0000256" key="6">
    <source>
        <dbReference type="ARBA" id="ARBA00022516"/>
    </source>
</evidence>
<keyword evidence="12" id="KW-0594">Phospholipid biosynthesis</keyword>
<organism evidence="19 20">
    <name type="scientific">Quercus lobata</name>
    <name type="common">Valley oak</name>
    <dbReference type="NCBI Taxonomy" id="97700"/>
    <lineage>
        <taxon>Eukaryota</taxon>
        <taxon>Viridiplantae</taxon>
        <taxon>Streptophyta</taxon>
        <taxon>Embryophyta</taxon>
        <taxon>Tracheophyta</taxon>
        <taxon>Spermatophyta</taxon>
        <taxon>Magnoliopsida</taxon>
        <taxon>eudicotyledons</taxon>
        <taxon>Gunneridae</taxon>
        <taxon>Pentapetalae</taxon>
        <taxon>rosids</taxon>
        <taxon>fabids</taxon>
        <taxon>Fagales</taxon>
        <taxon>Fagaceae</taxon>
        <taxon>Quercus</taxon>
    </lineage>
</organism>
<dbReference type="InterPro" id="IPR023083">
    <property type="entry name" value="G3P_O-acylTrfase_N"/>
</dbReference>
<evidence type="ECO:0000256" key="16">
    <source>
        <dbReference type="SAM" id="MobiDB-lite"/>
    </source>
</evidence>
<keyword evidence="8" id="KW-0934">Plastid</keyword>
<dbReference type="PIRSF" id="PIRSF000431">
    <property type="entry name" value="Glycerol-3-P_O-acyltransfrase"/>
    <property type="match status" value="1"/>
</dbReference>
<keyword evidence="7" id="KW-0150">Chloroplast</keyword>
<evidence type="ECO:0000256" key="9">
    <source>
        <dbReference type="ARBA" id="ARBA00022679"/>
    </source>
</evidence>
<dbReference type="PANTHER" id="PTHR35695">
    <property type="entry name" value="GLYCEROL-3-PHOSPHATE ACYLTRANSFERASE, CHLOROPLASTIC"/>
    <property type="match status" value="1"/>
</dbReference>
<dbReference type="GO" id="GO:0009570">
    <property type="term" value="C:chloroplast stroma"/>
    <property type="evidence" value="ECO:0007669"/>
    <property type="project" value="UniProtKB-SubCell"/>
</dbReference>
<keyword evidence="9" id="KW-0808">Transferase</keyword>
<dbReference type="EMBL" id="LRBV02000012">
    <property type="status" value="NOT_ANNOTATED_CDS"/>
    <property type="molecule type" value="Genomic_DNA"/>
</dbReference>
<feature type="domain" description="Glycerol-3-phosphate O-acyltransferase alpha-helical bundle N-terminal" evidence="18">
    <location>
        <begin position="84"/>
        <end position="159"/>
    </location>
</feature>
<dbReference type="Gene3D" id="1.10.1200.50">
    <property type="entry name" value="Glycerol-3-phosphate acyltransferase, alpha helical bundle, N-terminal"/>
    <property type="match status" value="1"/>
</dbReference>
<comment type="subcellular location">
    <subcellularLocation>
        <location evidence="1">Plastid</location>
        <location evidence="1">Chloroplast stroma</location>
    </subcellularLocation>
</comment>
<feature type="domain" description="Phospholipid/glycerol acyltransferase" evidence="17">
    <location>
        <begin position="200"/>
        <end position="303"/>
    </location>
</feature>
<evidence type="ECO:0000256" key="11">
    <source>
        <dbReference type="ARBA" id="ARBA00023098"/>
    </source>
</evidence>
<feature type="region of interest" description="Disordered" evidence="16">
    <location>
        <begin position="54"/>
        <end position="84"/>
    </location>
</feature>
<dbReference type="GO" id="GO:0004366">
    <property type="term" value="F:glycerol-3-phosphate O-acyltransferase activity"/>
    <property type="evidence" value="ECO:0007669"/>
    <property type="project" value="UniProtKB-EC"/>
</dbReference>
<dbReference type="OMA" id="YWNYKTA"/>
<keyword evidence="11" id="KW-0443">Lipid metabolism</keyword>
<evidence type="ECO:0000256" key="10">
    <source>
        <dbReference type="ARBA" id="ARBA00022946"/>
    </source>
</evidence>
<dbReference type="GO" id="GO:0016024">
    <property type="term" value="P:CDP-diacylglycerol biosynthetic process"/>
    <property type="evidence" value="ECO:0007669"/>
    <property type="project" value="UniProtKB-UniPathway"/>
</dbReference>
<evidence type="ECO:0000313" key="20">
    <source>
        <dbReference type="Proteomes" id="UP000594261"/>
    </source>
</evidence>
<comment type="pathway">
    <text evidence="2">Phospholipid metabolism; CDP-diacylglycerol biosynthesis; CDP-diacylglycerol from sn-glycerol 3-phosphate: step 1/3.</text>
</comment>
<dbReference type="InterPro" id="IPR016222">
    <property type="entry name" value="G3P_O-acylTrfase_chlp"/>
</dbReference>
<proteinExistence type="inferred from homology"/>
<dbReference type="SUPFAM" id="SSF69593">
    <property type="entry name" value="Glycerol-3-phosphate (1)-acyltransferase"/>
    <property type="match status" value="2"/>
</dbReference>
<evidence type="ECO:0000256" key="14">
    <source>
        <dbReference type="ARBA" id="ARBA00023315"/>
    </source>
</evidence>
<keyword evidence="20" id="KW-1185">Reference proteome</keyword>
<dbReference type="Pfam" id="PF14829">
    <property type="entry name" value="GPAT_N"/>
    <property type="match status" value="1"/>
</dbReference>
<protein>
    <recommendedName>
        <fullName evidence="5">glycerol-3-phosphate 1-O-acyltransferase</fullName>
        <ecNumber evidence="5">2.3.1.15</ecNumber>
    </recommendedName>
</protein>
<evidence type="ECO:0000256" key="7">
    <source>
        <dbReference type="ARBA" id="ARBA00022528"/>
    </source>
</evidence>
<evidence type="ECO:0000256" key="1">
    <source>
        <dbReference type="ARBA" id="ARBA00004470"/>
    </source>
</evidence>
<evidence type="ECO:0000259" key="18">
    <source>
        <dbReference type="Pfam" id="PF14829"/>
    </source>
</evidence>
<dbReference type="EC" id="2.3.1.15" evidence="5"/>
<accession>A0A7N2N3N0</accession>
<dbReference type="AlphaFoldDB" id="A0A7N2N3N0"/>
<evidence type="ECO:0000256" key="5">
    <source>
        <dbReference type="ARBA" id="ARBA00013113"/>
    </source>
</evidence>
<sequence>MFILSSSPPTTTFFTSTTTLKARVSFSFSVRFCTRRQPFPSLFHSFKASATAEMLQDKEPSSSSSSPAPPPAATTSSGETSKDSRTFLNATTEQELLAGITKERETGRLPSSVASGMEELYHNYKNAVFQSGNPRADEIVLSNMAIAFDRMFYDVEDPFVFEPFHEALREPFDYYVFGQNYIRPLVDYRNSYVGNISLFYEMEEKLQQGHNIVLMSNHQTEADPAIIALLLEATNPRIAENMTYVAGDRVLIDPLCKPFSIGRNLICVYSKKHLTDIPELVEMKRKANTRSLKEMALRLSTSKLVAWEKVCLSMEEGGLGIRRVGLFDQALLDKWLWCFGKEDHRLWCQVIATKYGVDSGGWCTRDVRGTHGCGLWKNIRARAESFFRQVEYAVRERPPYSFLLIRMALLPLLFPRRAFGVQRGGSQLIWIAPSGGRDRPYPHTEDWYPAPFDTSSVDNMRRLVEHSGTPGHIYPMALLCHNIMPPPLQVEKEIGEKRVISFHGVGLSVSPGISFSDIATACENPEEAKDLYTQAVYNVVMEQYNVLKSAIHAKQGLEASTPSVSLSQPWN</sequence>
<keyword evidence="6" id="KW-0444">Lipid biosynthesis</keyword>
<dbReference type="Gene3D" id="3.40.1130.10">
    <property type="entry name" value="Glycerol-3-phosphate (1)-acyltransferase"/>
    <property type="match status" value="2"/>
</dbReference>
<evidence type="ECO:0000256" key="15">
    <source>
        <dbReference type="PIRSR" id="PIRSR000431-2"/>
    </source>
</evidence>
<dbReference type="InterPro" id="IPR002123">
    <property type="entry name" value="Plipid/glycerol_acylTrfase"/>
</dbReference>
<dbReference type="PANTHER" id="PTHR35695:SF1">
    <property type="entry name" value="GLYCEROL-3-PHOSPHATE ACYLTRANSFERASE, CHLOROPLASTIC"/>
    <property type="match status" value="1"/>
</dbReference>
<dbReference type="GO" id="GO:0006655">
    <property type="term" value="P:phosphatidylglycerol biosynthetic process"/>
    <property type="evidence" value="ECO:0007669"/>
    <property type="project" value="TreeGrafter"/>
</dbReference>
<evidence type="ECO:0000313" key="19">
    <source>
        <dbReference type="EnsemblPlants" id="QL12p001672:mrna"/>
    </source>
</evidence>
<name>A0A7N2N3N0_QUELO</name>
<reference evidence="19" key="2">
    <citation type="submission" date="2021-01" db="UniProtKB">
        <authorList>
            <consortium name="EnsemblPlants"/>
        </authorList>
    </citation>
    <scope>IDENTIFICATION</scope>
</reference>
<evidence type="ECO:0000256" key="2">
    <source>
        <dbReference type="ARBA" id="ARBA00004765"/>
    </source>
</evidence>
<feature type="short sequence motif" description="HXXXXD motif" evidence="15">
    <location>
        <begin position="218"/>
        <end position="223"/>
    </location>
</feature>
<evidence type="ECO:0000256" key="12">
    <source>
        <dbReference type="ARBA" id="ARBA00023209"/>
    </source>
</evidence>
<comment type="similarity">
    <text evidence="4">Belongs to the GPAT/DAPAT family.</text>
</comment>
<dbReference type="Proteomes" id="UP000594261">
    <property type="component" value="Chromosome 12"/>
</dbReference>
<keyword evidence="10" id="KW-0809">Transit peptide</keyword>
<dbReference type="EnsemblPlants" id="QL12p001672:mrna">
    <property type="protein sequence ID" value="QL12p001672:mrna"/>
    <property type="gene ID" value="QL12p001672"/>
</dbReference>